<evidence type="ECO:0000313" key="1">
    <source>
        <dbReference type="Proteomes" id="UP000504634"/>
    </source>
</evidence>
<evidence type="ECO:0000313" key="3">
    <source>
        <dbReference type="RefSeq" id="XP_030386864.1"/>
    </source>
</evidence>
<dbReference type="Proteomes" id="UP000504634">
    <property type="component" value="Unplaced"/>
</dbReference>
<dbReference type="GeneID" id="115633547"/>
<dbReference type="GO" id="GO:0035092">
    <property type="term" value="P:sperm DNA condensation"/>
    <property type="evidence" value="ECO:0007669"/>
    <property type="project" value="InterPro"/>
</dbReference>
<dbReference type="AlphaFoldDB" id="A0A6J2UER5"/>
<evidence type="ECO:0000313" key="4">
    <source>
        <dbReference type="RefSeq" id="XP_030386865.1"/>
    </source>
</evidence>
<gene>
    <name evidence="2 3 4" type="primary">LOC115633547</name>
</gene>
<dbReference type="Pfam" id="PF06382">
    <property type="entry name" value="Protamine_like"/>
    <property type="match status" value="1"/>
</dbReference>
<protein>
    <submittedName>
        <fullName evidence="2 3">Protamine-like</fullName>
    </submittedName>
</protein>
<keyword evidence="1" id="KW-1185">Reference proteome</keyword>
<dbReference type="InterPro" id="IPR036910">
    <property type="entry name" value="HMG_box_dom_sf"/>
</dbReference>
<dbReference type="Gene3D" id="1.10.30.10">
    <property type="entry name" value="High mobility group box domain"/>
    <property type="match status" value="1"/>
</dbReference>
<accession>A0A6J2UER5</accession>
<dbReference type="GO" id="GO:0005634">
    <property type="term" value="C:nucleus"/>
    <property type="evidence" value="ECO:0007669"/>
    <property type="project" value="UniProtKB-ARBA"/>
</dbReference>
<reference evidence="2 3" key="1">
    <citation type="submission" date="2025-04" db="UniProtKB">
        <authorList>
            <consortium name="RefSeq"/>
        </authorList>
    </citation>
    <scope>IDENTIFICATION</scope>
    <source>
        <strain evidence="2 3">11010-0011.00</strain>
        <tissue evidence="2 3">Whole body</tissue>
    </source>
</reference>
<dbReference type="InterPro" id="IPR024460">
    <property type="entry name" value="Protamine-like"/>
</dbReference>
<dbReference type="RefSeq" id="XP_030386863.1">
    <property type="nucleotide sequence ID" value="XM_030531003.1"/>
</dbReference>
<organism evidence="1 3">
    <name type="scientific">Drosophila lebanonensis</name>
    <name type="common">Fruit fly</name>
    <name type="synonym">Scaptodrosophila lebanonensis</name>
    <dbReference type="NCBI Taxonomy" id="7225"/>
    <lineage>
        <taxon>Eukaryota</taxon>
        <taxon>Metazoa</taxon>
        <taxon>Ecdysozoa</taxon>
        <taxon>Arthropoda</taxon>
        <taxon>Hexapoda</taxon>
        <taxon>Insecta</taxon>
        <taxon>Pterygota</taxon>
        <taxon>Neoptera</taxon>
        <taxon>Endopterygota</taxon>
        <taxon>Diptera</taxon>
        <taxon>Brachycera</taxon>
        <taxon>Muscomorpha</taxon>
        <taxon>Ephydroidea</taxon>
        <taxon>Drosophilidae</taxon>
        <taxon>Scaptodrosophila</taxon>
    </lineage>
</organism>
<name>A0A6J2UER5_DROLE</name>
<dbReference type="SUPFAM" id="SSF47095">
    <property type="entry name" value="HMG-box"/>
    <property type="match status" value="1"/>
</dbReference>
<dbReference type="RefSeq" id="XP_030386864.1">
    <property type="nucleotide sequence ID" value="XM_030531004.1"/>
</dbReference>
<evidence type="ECO:0000313" key="2">
    <source>
        <dbReference type="RefSeq" id="XP_030386863.1"/>
    </source>
</evidence>
<proteinExistence type="predicted"/>
<dbReference type="OrthoDB" id="7675944at2759"/>
<dbReference type="RefSeq" id="XP_030386865.1">
    <property type="nucleotide sequence ID" value="XM_030531005.1"/>
</dbReference>
<sequence length="111" mass="12989">MDVLEAAKSGARCWNKLSRCPKPKTACLEKKPECGKRKRCSKPGPVTNNGYMNFIRAFRKKHCGLQPKELIMNAARAWCRLSEQKKYRYRRMACKVIKSCRHKRRRVCTGR</sequence>